<evidence type="ECO:0000313" key="2">
    <source>
        <dbReference type="Proteomes" id="UP000814140"/>
    </source>
</evidence>
<protein>
    <submittedName>
        <fullName evidence="1">Uncharacterized protein</fullName>
    </submittedName>
</protein>
<gene>
    <name evidence="1" type="ORF">BV25DRAFT_582861</name>
</gene>
<reference evidence="1" key="2">
    <citation type="journal article" date="2022" name="New Phytol.">
        <title>Evolutionary transition to the ectomycorrhizal habit in the genomes of a hyperdiverse lineage of mushroom-forming fungi.</title>
        <authorList>
            <person name="Looney B."/>
            <person name="Miyauchi S."/>
            <person name="Morin E."/>
            <person name="Drula E."/>
            <person name="Courty P.E."/>
            <person name="Kohler A."/>
            <person name="Kuo A."/>
            <person name="LaButti K."/>
            <person name="Pangilinan J."/>
            <person name="Lipzen A."/>
            <person name="Riley R."/>
            <person name="Andreopoulos W."/>
            <person name="He G."/>
            <person name="Johnson J."/>
            <person name="Nolan M."/>
            <person name="Tritt A."/>
            <person name="Barry K.W."/>
            <person name="Grigoriev I.V."/>
            <person name="Nagy L.G."/>
            <person name="Hibbett D."/>
            <person name="Henrissat B."/>
            <person name="Matheny P.B."/>
            <person name="Labbe J."/>
            <person name="Martin F.M."/>
        </authorList>
    </citation>
    <scope>NUCLEOTIDE SEQUENCE</scope>
    <source>
        <strain evidence="1">HHB10654</strain>
    </source>
</reference>
<name>A0ACB8TJ65_9AGAM</name>
<accession>A0ACB8TJ65</accession>
<evidence type="ECO:0000313" key="1">
    <source>
        <dbReference type="EMBL" id="KAI0068453.1"/>
    </source>
</evidence>
<proteinExistence type="predicted"/>
<dbReference type="Proteomes" id="UP000814140">
    <property type="component" value="Unassembled WGS sequence"/>
</dbReference>
<dbReference type="EMBL" id="MU277188">
    <property type="protein sequence ID" value="KAI0068453.1"/>
    <property type="molecule type" value="Genomic_DNA"/>
</dbReference>
<sequence>MSDATGFASGGISEVLTVGAAASGANCNATVPSPDWQYDLNTALQQCRPYTFGPYTDPVQPVTVYGLVPGGNLLTLPLPNRTGGASDLYTVGLSDDATCLNGQSPSSTVQPTSSTAAPVTGSATSSSSPTALPSASRNISYGTVAAVIIGGLIGLAAIGGLVVFLMRQRKKESSPFYSKQGHIDLDDGHETPALLPSRYQAEPFTLTTPTPYELATLDSTTNLISNANDDRNASVSSASALPRKGQSGDARYQPARFILHTDAEEINPDENGVVELPPQYSAARRPLPGAPQQSTTSNPFESPDPRPP</sequence>
<organism evidence="1 2">
    <name type="scientific">Artomyces pyxidatus</name>
    <dbReference type="NCBI Taxonomy" id="48021"/>
    <lineage>
        <taxon>Eukaryota</taxon>
        <taxon>Fungi</taxon>
        <taxon>Dikarya</taxon>
        <taxon>Basidiomycota</taxon>
        <taxon>Agaricomycotina</taxon>
        <taxon>Agaricomycetes</taxon>
        <taxon>Russulales</taxon>
        <taxon>Auriscalpiaceae</taxon>
        <taxon>Artomyces</taxon>
    </lineage>
</organism>
<keyword evidence="2" id="KW-1185">Reference proteome</keyword>
<reference evidence="1" key="1">
    <citation type="submission" date="2021-03" db="EMBL/GenBank/DDBJ databases">
        <authorList>
            <consortium name="DOE Joint Genome Institute"/>
            <person name="Ahrendt S."/>
            <person name="Looney B.P."/>
            <person name="Miyauchi S."/>
            <person name="Morin E."/>
            <person name="Drula E."/>
            <person name="Courty P.E."/>
            <person name="Chicoki N."/>
            <person name="Fauchery L."/>
            <person name="Kohler A."/>
            <person name="Kuo A."/>
            <person name="Labutti K."/>
            <person name="Pangilinan J."/>
            <person name="Lipzen A."/>
            <person name="Riley R."/>
            <person name="Andreopoulos W."/>
            <person name="He G."/>
            <person name="Johnson J."/>
            <person name="Barry K.W."/>
            <person name="Grigoriev I.V."/>
            <person name="Nagy L."/>
            <person name="Hibbett D."/>
            <person name="Henrissat B."/>
            <person name="Matheny P.B."/>
            <person name="Labbe J."/>
            <person name="Martin F."/>
        </authorList>
    </citation>
    <scope>NUCLEOTIDE SEQUENCE</scope>
    <source>
        <strain evidence="1">HHB10654</strain>
    </source>
</reference>
<comment type="caution">
    <text evidence="1">The sequence shown here is derived from an EMBL/GenBank/DDBJ whole genome shotgun (WGS) entry which is preliminary data.</text>
</comment>